<dbReference type="CDD" id="cd00956">
    <property type="entry name" value="Transaldolase_FSA"/>
    <property type="match status" value="1"/>
</dbReference>
<dbReference type="GO" id="GO:0005975">
    <property type="term" value="P:carbohydrate metabolic process"/>
    <property type="evidence" value="ECO:0007669"/>
    <property type="project" value="InterPro"/>
</dbReference>
<dbReference type="Proteomes" id="UP000295832">
    <property type="component" value="Unassembled WGS sequence"/>
</dbReference>
<keyword evidence="4" id="KW-0704">Schiff base</keyword>
<evidence type="ECO:0000256" key="2">
    <source>
        <dbReference type="ARBA" id="ARBA00022490"/>
    </source>
</evidence>
<name>A0A4R8GX09_9FIRM</name>
<dbReference type="InterPro" id="IPR013785">
    <property type="entry name" value="Aldolase_TIM"/>
</dbReference>
<organism evidence="5 6">
    <name type="scientific">Orenia marismortui</name>
    <dbReference type="NCBI Taxonomy" id="46469"/>
    <lineage>
        <taxon>Bacteria</taxon>
        <taxon>Bacillati</taxon>
        <taxon>Bacillota</taxon>
        <taxon>Clostridia</taxon>
        <taxon>Halanaerobiales</taxon>
        <taxon>Halobacteroidaceae</taxon>
        <taxon>Orenia</taxon>
    </lineage>
</organism>
<dbReference type="InterPro" id="IPR001585">
    <property type="entry name" value="TAL/FSA"/>
</dbReference>
<evidence type="ECO:0000256" key="1">
    <source>
        <dbReference type="ARBA" id="ARBA00004496"/>
    </source>
</evidence>
<dbReference type="Gene3D" id="3.20.20.70">
    <property type="entry name" value="Aldolase class I"/>
    <property type="match status" value="1"/>
</dbReference>
<dbReference type="SUPFAM" id="SSF51569">
    <property type="entry name" value="Aldolase"/>
    <property type="match status" value="1"/>
</dbReference>
<dbReference type="AlphaFoldDB" id="A0A4R8GX09"/>
<evidence type="ECO:0000313" key="6">
    <source>
        <dbReference type="Proteomes" id="UP000295832"/>
    </source>
</evidence>
<dbReference type="FunFam" id="3.20.20.70:FF:000018">
    <property type="entry name" value="Probable transaldolase"/>
    <property type="match status" value="1"/>
</dbReference>
<comment type="caution">
    <text evidence="5">The sequence shown here is derived from an EMBL/GenBank/DDBJ whole genome shotgun (WGS) entry which is preliminary data.</text>
</comment>
<keyword evidence="3" id="KW-0808">Transferase</keyword>
<dbReference type="PANTHER" id="PTHR10683:SF36">
    <property type="entry name" value="TRANSALDOLASE"/>
    <property type="match status" value="1"/>
</dbReference>
<evidence type="ECO:0000256" key="3">
    <source>
        <dbReference type="ARBA" id="ARBA00022679"/>
    </source>
</evidence>
<dbReference type="NCBIfam" id="NF009299">
    <property type="entry name" value="PRK12656.1"/>
    <property type="match status" value="1"/>
</dbReference>
<dbReference type="InterPro" id="IPR033919">
    <property type="entry name" value="TSA/FSA_arc/bac"/>
</dbReference>
<dbReference type="PANTHER" id="PTHR10683">
    <property type="entry name" value="TRANSALDOLASE"/>
    <property type="match status" value="1"/>
</dbReference>
<dbReference type="Pfam" id="PF00923">
    <property type="entry name" value="TAL_FSA"/>
    <property type="match status" value="1"/>
</dbReference>
<sequence>MKLLLDTGNLEEIKRLGDLYPIDGVTTNPSIIAKEGRDFIPLLQEIRAIIGEDKMLHAQVLSTTAEEMVEEAEFLKDKIGGKLYIKIPVIPQGIKAMKILKEKEIKITATAVFTAQQALMAARAGAHFVAPYVNRLDNITADGINTVKEIINLFEIYNCETQVLAASFKNVNQIHQSTLAGSHAITANPDLIDKLIYHPMTELGVEGFIADWEEAYGKGKKVNNL</sequence>
<gene>
    <name evidence="5" type="ORF">C7959_13120</name>
</gene>
<dbReference type="InterPro" id="IPR018225">
    <property type="entry name" value="Transaldolase_AS"/>
</dbReference>
<dbReference type="STRING" id="926561.GCA_000379025_02831"/>
<keyword evidence="6" id="KW-1185">Reference proteome</keyword>
<evidence type="ECO:0000256" key="4">
    <source>
        <dbReference type="ARBA" id="ARBA00023270"/>
    </source>
</evidence>
<accession>A0A4R8GX09</accession>
<proteinExistence type="predicted"/>
<dbReference type="GO" id="GO:0016740">
    <property type="term" value="F:transferase activity"/>
    <property type="evidence" value="ECO:0007669"/>
    <property type="project" value="UniProtKB-KW"/>
</dbReference>
<dbReference type="RefSeq" id="WP_134118304.1">
    <property type="nucleotide sequence ID" value="NZ_SOEG01000031.1"/>
</dbReference>
<protein>
    <submittedName>
        <fullName evidence="5">Fructose-6-phosphate aldolase 2</fullName>
    </submittedName>
</protein>
<evidence type="ECO:0000313" key="5">
    <source>
        <dbReference type="EMBL" id="TDX48255.1"/>
    </source>
</evidence>
<keyword evidence="2" id="KW-0963">Cytoplasm</keyword>
<dbReference type="GO" id="GO:0016832">
    <property type="term" value="F:aldehyde-lyase activity"/>
    <property type="evidence" value="ECO:0007669"/>
    <property type="project" value="InterPro"/>
</dbReference>
<reference evidence="5 6" key="1">
    <citation type="submission" date="2019-03" db="EMBL/GenBank/DDBJ databases">
        <title>Subsurface microbial communities from deep shales in Ohio and West Virginia, USA.</title>
        <authorList>
            <person name="Wrighton K."/>
        </authorList>
    </citation>
    <scope>NUCLEOTIDE SEQUENCE [LARGE SCALE GENOMIC DNA]</scope>
    <source>
        <strain evidence="5 6">MSL 6dP</strain>
    </source>
</reference>
<dbReference type="PROSITE" id="PS01054">
    <property type="entry name" value="TRANSALDOLASE_1"/>
    <property type="match status" value="1"/>
</dbReference>
<comment type="subcellular location">
    <subcellularLocation>
        <location evidence="1">Cytoplasm</location>
    </subcellularLocation>
</comment>
<dbReference type="GO" id="GO:0005737">
    <property type="term" value="C:cytoplasm"/>
    <property type="evidence" value="ECO:0007669"/>
    <property type="project" value="UniProtKB-SubCell"/>
</dbReference>
<dbReference type="EMBL" id="SOEG01000031">
    <property type="protein sequence ID" value="TDX48255.1"/>
    <property type="molecule type" value="Genomic_DNA"/>
</dbReference>